<dbReference type="PROSITE" id="PS51318">
    <property type="entry name" value="TAT"/>
    <property type="match status" value="1"/>
</dbReference>
<dbReference type="eggNOG" id="arCOG09399">
    <property type="taxonomic scope" value="Archaea"/>
</dbReference>
<dbReference type="EMBL" id="CP003372">
    <property type="protein sequence ID" value="AGB32054.1"/>
    <property type="molecule type" value="Genomic_DNA"/>
</dbReference>
<evidence type="ECO:0000313" key="3">
    <source>
        <dbReference type="Proteomes" id="UP000010843"/>
    </source>
</evidence>
<proteinExistence type="predicted"/>
<gene>
    <name evidence="2" type="ordered locus">Natpe_2229</name>
</gene>
<name>L0JL96_NATP1</name>
<dbReference type="GeneID" id="14335392"/>
<dbReference type="RefSeq" id="WP_015299031.1">
    <property type="nucleotide sequence ID" value="NC_019962.1"/>
</dbReference>
<feature type="region of interest" description="Disordered" evidence="1">
    <location>
        <begin position="63"/>
        <end position="91"/>
    </location>
</feature>
<dbReference type="KEGG" id="npe:Natpe_2229"/>
<dbReference type="HOGENOM" id="CLU_1574939_0_0_2"/>
<sequence length="166" mass="18240">MPSRRTFLRTVGAVTGGLGAGCLSSLGAVSGYVQLKSIEGWYAAADGWGNDPIMSVQLSSPPGGEPELGYLDPEWEDRFDTPREPVASDDLHDDFDRTYDTIVYTVGVCSEEWIDGRDDDGEGCHNDSVSREEFNMVQVHDQASASFEDHDLSIHSREGTWAFESE</sequence>
<dbReference type="PROSITE" id="PS51257">
    <property type="entry name" value="PROKAR_LIPOPROTEIN"/>
    <property type="match status" value="1"/>
</dbReference>
<dbReference type="AlphaFoldDB" id="L0JL96"/>
<dbReference type="Proteomes" id="UP000010843">
    <property type="component" value="Chromosome"/>
</dbReference>
<organism evidence="2 3">
    <name type="scientific">Natrinema pellirubrum (strain DSM 15624 / CIP 106293 / JCM 10476 / NCIMB 786 / 157)</name>
    <dbReference type="NCBI Taxonomy" id="797303"/>
    <lineage>
        <taxon>Archaea</taxon>
        <taxon>Methanobacteriati</taxon>
        <taxon>Methanobacteriota</taxon>
        <taxon>Stenosarchaea group</taxon>
        <taxon>Halobacteria</taxon>
        <taxon>Halobacteriales</taxon>
        <taxon>Natrialbaceae</taxon>
        <taxon>Natrinema</taxon>
    </lineage>
</organism>
<reference evidence="3" key="1">
    <citation type="submission" date="2012-02" db="EMBL/GenBank/DDBJ databases">
        <title>Complete sequence of chromosome of Natrinema pellirubrum DSM 15624.</title>
        <authorList>
            <person name="Lucas S."/>
            <person name="Han J."/>
            <person name="Lapidus A."/>
            <person name="Cheng J.-F."/>
            <person name="Goodwin L."/>
            <person name="Pitluck S."/>
            <person name="Peters L."/>
            <person name="Teshima H."/>
            <person name="Detter J.C."/>
            <person name="Han C."/>
            <person name="Tapia R."/>
            <person name="Land M."/>
            <person name="Hauser L."/>
            <person name="Kyrpides N."/>
            <person name="Ivanova N."/>
            <person name="Pagani I."/>
            <person name="Sproer C."/>
            <person name="Anderson I."/>
            <person name="Woyke T."/>
        </authorList>
    </citation>
    <scope>NUCLEOTIDE SEQUENCE [LARGE SCALE GENOMIC DNA]</scope>
    <source>
        <strain evidence="3">DSM 15624 / JCM 10476 / NCIMB 786</strain>
    </source>
</reference>
<evidence type="ECO:0000256" key="1">
    <source>
        <dbReference type="SAM" id="MobiDB-lite"/>
    </source>
</evidence>
<protein>
    <submittedName>
        <fullName evidence="2">Uncharacterized protein</fullName>
    </submittedName>
</protein>
<accession>L0JL96</accession>
<evidence type="ECO:0000313" key="2">
    <source>
        <dbReference type="EMBL" id="AGB32054.1"/>
    </source>
</evidence>
<dbReference type="InterPro" id="IPR006311">
    <property type="entry name" value="TAT_signal"/>
</dbReference>
<dbReference type="STRING" id="797303.Natpe_2229"/>